<dbReference type="AlphaFoldDB" id="A0AAW6FSP1"/>
<feature type="transmembrane region" description="Helical" evidence="1">
    <location>
        <begin position="28"/>
        <end position="47"/>
    </location>
</feature>
<organism evidence="2 3">
    <name type="scientific">Faecalitalea cylindroides</name>
    <dbReference type="NCBI Taxonomy" id="39483"/>
    <lineage>
        <taxon>Bacteria</taxon>
        <taxon>Bacillati</taxon>
        <taxon>Bacillota</taxon>
        <taxon>Erysipelotrichia</taxon>
        <taxon>Erysipelotrichales</taxon>
        <taxon>Erysipelotrichaceae</taxon>
        <taxon>Faecalitalea</taxon>
    </lineage>
</organism>
<name>A0AAW6FSP1_9FIRM</name>
<dbReference type="RefSeq" id="WP_195191168.1">
    <property type="nucleotide sequence ID" value="NZ_JADMUL010000011.1"/>
</dbReference>
<dbReference type="Proteomes" id="UP001220658">
    <property type="component" value="Unassembled WGS sequence"/>
</dbReference>
<protein>
    <submittedName>
        <fullName evidence="2">PrgI family protein</fullName>
    </submittedName>
</protein>
<gene>
    <name evidence="2" type="ORF">POG00_04625</name>
</gene>
<evidence type="ECO:0000313" key="3">
    <source>
        <dbReference type="Proteomes" id="UP001220658"/>
    </source>
</evidence>
<keyword evidence="1" id="KW-1133">Transmembrane helix</keyword>
<sequence length="131" mass="15542">MEPTYIPKDIAEYEEAIAFGLTVRQLKWGSVSIVTGVGLFLFNSMVIKLPQDLCMYITVAVSFCLFWMGWRKWQNKRPYTEKIKAWIRMHTVSQKVIFKTNCFIKEGTNVQKKTRQDRKINKTYCREYRGK</sequence>
<evidence type="ECO:0000256" key="1">
    <source>
        <dbReference type="SAM" id="Phobius"/>
    </source>
</evidence>
<proteinExistence type="predicted"/>
<keyword evidence="1" id="KW-0812">Transmembrane</keyword>
<feature type="transmembrane region" description="Helical" evidence="1">
    <location>
        <begin position="53"/>
        <end position="70"/>
    </location>
</feature>
<evidence type="ECO:0000313" key="2">
    <source>
        <dbReference type="EMBL" id="MDC0827993.1"/>
    </source>
</evidence>
<accession>A0AAW6FSP1</accession>
<comment type="caution">
    <text evidence="2">The sequence shown here is derived from an EMBL/GenBank/DDBJ whole genome shotgun (WGS) entry which is preliminary data.</text>
</comment>
<dbReference type="Pfam" id="PF12666">
    <property type="entry name" value="PrgI"/>
    <property type="match status" value="1"/>
</dbReference>
<dbReference type="EMBL" id="JAQNCK010000009">
    <property type="protein sequence ID" value="MDC0827993.1"/>
    <property type="molecule type" value="Genomic_DNA"/>
</dbReference>
<keyword evidence="1" id="KW-0472">Membrane</keyword>
<dbReference type="InterPro" id="IPR024414">
    <property type="entry name" value="Uncharacterised_PrgI"/>
</dbReference>
<reference evidence="2" key="1">
    <citation type="submission" date="2023-01" db="EMBL/GenBank/DDBJ databases">
        <title>Human gut microbiome strain richness.</title>
        <authorList>
            <person name="Chen-Liaw A."/>
        </authorList>
    </citation>
    <scope>NUCLEOTIDE SEQUENCE</scope>
    <source>
        <strain evidence="2">D55st1_G4_D55t1_190419</strain>
    </source>
</reference>